<dbReference type="RefSeq" id="WP_345282740.1">
    <property type="nucleotide sequence ID" value="NZ_BAABAJ010000008.1"/>
</dbReference>
<keyword evidence="3" id="KW-0479">Metal-binding</keyword>
<dbReference type="EMBL" id="BAABAJ010000008">
    <property type="protein sequence ID" value="GAA3918933.1"/>
    <property type="molecule type" value="Genomic_DNA"/>
</dbReference>
<dbReference type="InterPro" id="IPR011032">
    <property type="entry name" value="GroES-like_sf"/>
</dbReference>
<name>A0ABP7MAD6_9ACTN</name>
<evidence type="ECO:0000256" key="1">
    <source>
        <dbReference type="ARBA" id="ARBA00001947"/>
    </source>
</evidence>
<dbReference type="Gene3D" id="3.90.180.10">
    <property type="entry name" value="Medium-chain alcohol dehydrogenases, catalytic domain"/>
    <property type="match status" value="1"/>
</dbReference>
<dbReference type="CDD" id="cd08278">
    <property type="entry name" value="benzyl_alcohol_DH"/>
    <property type="match status" value="1"/>
</dbReference>
<evidence type="ECO:0000313" key="8">
    <source>
        <dbReference type="EMBL" id="GAA3918933.1"/>
    </source>
</evidence>
<dbReference type="Proteomes" id="UP001501000">
    <property type="component" value="Unassembled WGS sequence"/>
</dbReference>
<dbReference type="Pfam" id="PF08240">
    <property type="entry name" value="ADH_N"/>
    <property type="match status" value="1"/>
</dbReference>
<keyword evidence="9" id="KW-1185">Reference proteome</keyword>
<keyword evidence="4" id="KW-0862">Zinc</keyword>
<dbReference type="SUPFAM" id="SSF51735">
    <property type="entry name" value="NAD(P)-binding Rossmann-fold domains"/>
    <property type="match status" value="1"/>
</dbReference>
<evidence type="ECO:0000259" key="7">
    <source>
        <dbReference type="Pfam" id="PF08240"/>
    </source>
</evidence>
<sequence length="380" mass="39186">MRFRAAVLRSYDSPFAVEEVALSSAPAAGEILVEIAGCGMCRTDLAVRRSAGRTPLPAVLGHEGAGVVVASGDGTKGPHDPNHPASSDGAIGVGDHVVLSFDSCGACRSCLGAAPAYCDSFASLNLFGGRGEDVPRLTDAAGGPLAPRWFGQSSFAQYALVPARNAVRVDPALPLELLGPLGCGFLTGAGAVLNTFRAGPGDTLVVLGAGAVGLAAVMAATAAAVRTVAVDHHPGRLALAERYGAIPLRAGTAGSADRIRRLTGGGAQYALDTTASPPLINDALHALRPTGTLGLVARLHTALALEPGTLDRGRSIRHICEGDAVPALLIPRLTSLWQAGRFPFDQLIRTYPLADINEAERDCEAGRVVKPVLLPERRDR</sequence>
<evidence type="ECO:0000259" key="6">
    <source>
        <dbReference type="Pfam" id="PF00107"/>
    </source>
</evidence>
<protein>
    <submittedName>
        <fullName evidence="8">NAD(P)-dependent alcohol dehydrogenase</fullName>
    </submittedName>
</protein>
<proteinExistence type="inferred from homology"/>
<gene>
    <name evidence="8" type="ORF">GCM10022244_30130</name>
</gene>
<dbReference type="PANTHER" id="PTHR43350">
    <property type="entry name" value="NAD-DEPENDENT ALCOHOL DEHYDROGENASE"/>
    <property type="match status" value="1"/>
</dbReference>
<keyword evidence="5" id="KW-0560">Oxidoreductase</keyword>
<dbReference type="PANTHER" id="PTHR43350:SF21">
    <property type="entry name" value="S-NITROSOMYCOTHIOL REDUCTASE MSCR"/>
    <property type="match status" value="1"/>
</dbReference>
<dbReference type="InterPro" id="IPR036291">
    <property type="entry name" value="NAD(P)-bd_dom_sf"/>
</dbReference>
<accession>A0ABP7MAD6</accession>
<evidence type="ECO:0000256" key="2">
    <source>
        <dbReference type="ARBA" id="ARBA00008072"/>
    </source>
</evidence>
<organism evidence="8 9">
    <name type="scientific">Streptomyces gulbargensis</name>
    <dbReference type="NCBI Taxonomy" id="364901"/>
    <lineage>
        <taxon>Bacteria</taxon>
        <taxon>Bacillati</taxon>
        <taxon>Actinomycetota</taxon>
        <taxon>Actinomycetes</taxon>
        <taxon>Kitasatosporales</taxon>
        <taxon>Streptomycetaceae</taxon>
        <taxon>Streptomyces</taxon>
    </lineage>
</organism>
<dbReference type="SUPFAM" id="SSF50129">
    <property type="entry name" value="GroES-like"/>
    <property type="match status" value="1"/>
</dbReference>
<comment type="cofactor">
    <cofactor evidence="1">
        <name>Zn(2+)</name>
        <dbReference type="ChEBI" id="CHEBI:29105"/>
    </cofactor>
</comment>
<evidence type="ECO:0000256" key="5">
    <source>
        <dbReference type="ARBA" id="ARBA00023002"/>
    </source>
</evidence>
<feature type="domain" description="Alcohol dehydrogenase-like C-terminal" evidence="6">
    <location>
        <begin position="211"/>
        <end position="323"/>
    </location>
</feature>
<dbReference type="Gene3D" id="3.40.50.720">
    <property type="entry name" value="NAD(P)-binding Rossmann-like Domain"/>
    <property type="match status" value="1"/>
</dbReference>
<dbReference type="InterPro" id="IPR013149">
    <property type="entry name" value="ADH-like_C"/>
</dbReference>
<reference evidence="9" key="1">
    <citation type="journal article" date="2019" name="Int. J. Syst. Evol. Microbiol.">
        <title>The Global Catalogue of Microorganisms (GCM) 10K type strain sequencing project: providing services to taxonomists for standard genome sequencing and annotation.</title>
        <authorList>
            <consortium name="The Broad Institute Genomics Platform"/>
            <consortium name="The Broad Institute Genome Sequencing Center for Infectious Disease"/>
            <person name="Wu L."/>
            <person name="Ma J."/>
        </authorList>
    </citation>
    <scope>NUCLEOTIDE SEQUENCE [LARGE SCALE GENOMIC DNA]</scope>
    <source>
        <strain evidence="9">JCM 16956</strain>
    </source>
</reference>
<evidence type="ECO:0000313" key="9">
    <source>
        <dbReference type="Proteomes" id="UP001501000"/>
    </source>
</evidence>
<comment type="caution">
    <text evidence="8">The sequence shown here is derived from an EMBL/GenBank/DDBJ whole genome shotgun (WGS) entry which is preliminary data.</text>
</comment>
<evidence type="ECO:0000256" key="3">
    <source>
        <dbReference type="ARBA" id="ARBA00022723"/>
    </source>
</evidence>
<dbReference type="Pfam" id="PF00107">
    <property type="entry name" value="ADH_zinc_N"/>
    <property type="match status" value="1"/>
</dbReference>
<dbReference type="InterPro" id="IPR013154">
    <property type="entry name" value="ADH-like_N"/>
</dbReference>
<feature type="domain" description="Alcohol dehydrogenase-like N-terminal" evidence="7">
    <location>
        <begin position="28"/>
        <end position="169"/>
    </location>
</feature>
<evidence type="ECO:0000256" key="4">
    <source>
        <dbReference type="ARBA" id="ARBA00022833"/>
    </source>
</evidence>
<comment type="similarity">
    <text evidence="2">Belongs to the zinc-containing alcohol dehydrogenase family.</text>
</comment>